<gene>
    <name evidence="1" type="ORF">ENG09_00110</name>
</gene>
<name>A0A7C1B5L1_9EURY</name>
<reference evidence="1" key="1">
    <citation type="journal article" date="2020" name="mSystems">
        <title>Genome- and Community-Level Interaction Insights into Carbon Utilization and Element Cycling Functions of Hydrothermarchaeota in Hydrothermal Sediment.</title>
        <authorList>
            <person name="Zhou Z."/>
            <person name="Liu Y."/>
            <person name="Xu W."/>
            <person name="Pan J."/>
            <person name="Luo Z.H."/>
            <person name="Li M."/>
        </authorList>
    </citation>
    <scope>NUCLEOTIDE SEQUENCE [LARGE SCALE GENOMIC DNA]</scope>
    <source>
        <strain evidence="1">HyVt-185</strain>
    </source>
</reference>
<dbReference type="Pfam" id="PF10127">
    <property type="entry name" value="RlaP"/>
    <property type="match status" value="1"/>
</dbReference>
<evidence type="ECO:0000313" key="1">
    <source>
        <dbReference type="EMBL" id="HDM35643.1"/>
    </source>
</evidence>
<accession>A0A7C1B5L1</accession>
<dbReference type="AlphaFoldDB" id="A0A7C1B5L1"/>
<feature type="non-terminal residue" evidence="1">
    <location>
        <position position="107"/>
    </location>
</feature>
<proteinExistence type="predicted"/>
<dbReference type="PANTHER" id="PTHR34817">
    <property type="entry name" value="NUCLEOTIDYLTRANSFERASE"/>
    <property type="match status" value="1"/>
</dbReference>
<evidence type="ECO:0008006" key="2">
    <source>
        <dbReference type="Google" id="ProtNLM"/>
    </source>
</evidence>
<dbReference type="PANTHER" id="PTHR34817:SF1">
    <property type="entry name" value="NUCLEOTIDYLTRANSFERASE"/>
    <property type="match status" value="1"/>
</dbReference>
<comment type="caution">
    <text evidence="1">The sequence shown here is derived from an EMBL/GenBank/DDBJ whole genome shotgun (WGS) entry which is preliminary data.</text>
</comment>
<dbReference type="Proteomes" id="UP000885863">
    <property type="component" value="Unassembled WGS sequence"/>
</dbReference>
<organism evidence="1">
    <name type="scientific">Candidatus Syntropharchaeum butanivorans</name>
    <dbReference type="NCBI Taxonomy" id="1839936"/>
    <lineage>
        <taxon>Archaea</taxon>
        <taxon>Methanobacteriati</taxon>
        <taxon>Methanobacteriota</taxon>
        <taxon>Stenosarchaea group</taxon>
        <taxon>Methanomicrobia</taxon>
        <taxon>Methanosarcinales</taxon>
        <taxon>ANME-2 cluster</taxon>
        <taxon>Candidatus Syntropharchaeum</taxon>
    </lineage>
</organism>
<dbReference type="InterPro" id="IPR018775">
    <property type="entry name" value="RlaP"/>
</dbReference>
<sequence>MVKILITTVTGSHMWAMNRPDSDIDLFTVFQVPSKTILVGDSYEKSKFIQKNGEDIHMHEVGKVVEMLIKNNVNFVWGVTSPLFVEGDERIYKELGEIARSLLSKQI</sequence>
<protein>
    <recommendedName>
        <fullName evidence="2">Nucleotidyltransferase domain-containing protein</fullName>
    </recommendedName>
</protein>
<dbReference type="EMBL" id="DQZR01000007">
    <property type="protein sequence ID" value="HDM35643.1"/>
    <property type="molecule type" value="Genomic_DNA"/>
</dbReference>